<evidence type="ECO:0000256" key="6">
    <source>
        <dbReference type="ARBA" id="ARBA00022984"/>
    </source>
</evidence>
<gene>
    <name evidence="12" type="primary">murC</name>
    <name evidence="12" type="ORF">GCM10010365_26280</name>
</gene>
<evidence type="ECO:0000256" key="4">
    <source>
        <dbReference type="ARBA" id="ARBA00022840"/>
    </source>
</evidence>
<dbReference type="EMBL" id="BMVW01000003">
    <property type="protein sequence ID" value="GGZ05768.1"/>
    <property type="molecule type" value="Genomic_DNA"/>
</dbReference>
<organism evidence="12 13">
    <name type="scientific">Streptomyces poonensis</name>
    <dbReference type="NCBI Taxonomy" id="68255"/>
    <lineage>
        <taxon>Bacteria</taxon>
        <taxon>Bacillati</taxon>
        <taxon>Actinomycetota</taxon>
        <taxon>Actinomycetes</taxon>
        <taxon>Kitasatosporales</taxon>
        <taxon>Streptomycetaceae</taxon>
        <taxon>Streptomyces</taxon>
    </lineage>
</organism>
<dbReference type="InterPro" id="IPR050061">
    <property type="entry name" value="MurCDEF_pg_biosynth"/>
</dbReference>
<keyword evidence="1 12" id="KW-0436">Ligase</keyword>
<comment type="caution">
    <text evidence="12">The sequence shown here is derived from an EMBL/GenBank/DDBJ whole genome shotgun (WGS) entry which is preliminary data.</text>
</comment>
<accession>A0A918PGZ3</accession>
<dbReference type="SUPFAM" id="SSF53244">
    <property type="entry name" value="MurD-like peptide ligases, peptide-binding domain"/>
    <property type="match status" value="1"/>
</dbReference>
<protein>
    <submittedName>
        <fullName evidence="12">UDP-N-acetylmuramate--L-alanine ligase</fullName>
    </submittedName>
</protein>
<dbReference type="InterPro" id="IPR013221">
    <property type="entry name" value="Mur_ligase_cen"/>
</dbReference>
<dbReference type="Gene3D" id="3.40.50.720">
    <property type="entry name" value="NAD(P)-binding Rossmann-like Domain"/>
    <property type="match status" value="1"/>
</dbReference>
<dbReference type="Gene3D" id="3.40.1190.10">
    <property type="entry name" value="Mur-like, catalytic domain"/>
    <property type="match status" value="1"/>
</dbReference>
<keyword evidence="5" id="KW-0133">Cell shape</keyword>
<keyword evidence="2" id="KW-0132">Cell division</keyword>
<feature type="domain" description="Mur ligase N-terminal catalytic" evidence="9">
    <location>
        <begin position="24"/>
        <end position="121"/>
    </location>
</feature>
<keyword evidence="4" id="KW-0067">ATP-binding</keyword>
<dbReference type="Pfam" id="PF02875">
    <property type="entry name" value="Mur_ligase_C"/>
    <property type="match status" value="1"/>
</dbReference>
<dbReference type="Pfam" id="PF01225">
    <property type="entry name" value="Mur_ligase"/>
    <property type="match status" value="1"/>
</dbReference>
<dbReference type="AlphaFoldDB" id="A0A918PGZ3"/>
<sequence length="482" mass="49198">MAETAVPKITPSLVAGDPVDLSRVHFVGVGGTGMLPLARVCVGRGFAVSGSDAKPSAGLSELERLGARVHVGHSAAQVPADATAVVFTHAVAEDNPEIRAAHLRGIPLVHRSAALNVLMSGVTAIGVLGTHGKTSTAGMLSVGLTRMEHAPTYVVGGELQGPASGGRSGDGGFFVAEVDESDRSHLGVRVDVAVITDIGHDHPECYAGEQDHVQAYESFVRGMPSNGLVVLSTDAPAGQALAARLAEADGGPRLVTVGTASHATWRLTNAVSVGGSSTAMLHGPGGLEMSLKLRIPGVHQLRNAAAAVAAVHALGLDHELLVEQLGYFDGVARRMSMAGEAAGVRVYDSYAHHPAEVTADLAAARTLLGEEGRVIAVFQPTGQARLDAFGAAYGTALAGCDQVVLTDSTGLLRQEALEVLSVQISRAGGTARAVERDRAEAVVRAARAARPGDVVVLIGTGDLVDHGSRLTAALSGLVQAAA</sequence>
<dbReference type="GO" id="GO:0051301">
    <property type="term" value="P:cell division"/>
    <property type="evidence" value="ECO:0007669"/>
    <property type="project" value="UniProtKB-KW"/>
</dbReference>
<evidence type="ECO:0000256" key="8">
    <source>
        <dbReference type="ARBA" id="ARBA00023316"/>
    </source>
</evidence>
<dbReference type="RefSeq" id="WP_189858418.1">
    <property type="nucleotide sequence ID" value="NZ_BMVW01000003.1"/>
</dbReference>
<dbReference type="PANTHER" id="PTHR43445">
    <property type="entry name" value="UDP-N-ACETYLMURAMATE--L-ALANINE LIGASE-RELATED"/>
    <property type="match status" value="1"/>
</dbReference>
<dbReference type="InterPro" id="IPR036615">
    <property type="entry name" value="Mur_ligase_C_dom_sf"/>
</dbReference>
<reference evidence="12" key="1">
    <citation type="journal article" date="2014" name="Int. J. Syst. Evol. Microbiol.">
        <title>Complete genome sequence of Corynebacterium casei LMG S-19264T (=DSM 44701T), isolated from a smear-ripened cheese.</title>
        <authorList>
            <consortium name="US DOE Joint Genome Institute (JGI-PGF)"/>
            <person name="Walter F."/>
            <person name="Albersmeier A."/>
            <person name="Kalinowski J."/>
            <person name="Ruckert C."/>
        </authorList>
    </citation>
    <scope>NUCLEOTIDE SEQUENCE</scope>
    <source>
        <strain evidence="12">JCM 4815</strain>
    </source>
</reference>
<keyword evidence="8" id="KW-0961">Cell wall biogenesis/degradation</keyword>
<evidence type="ECO:0000259" key="11">
    <source>
        <dbReference type="Pfam" id="PF08245"/>
    </source>
</evidence>
<evidence type="ECO:0000256" key="5">
    <source>
        <dbReference type="ARBA" id="ARBA00022960"/>
    </source>
</evidence>
<dbReference type="Proteomes" id="UP000622166">
    <property type="component" value="Unassembled WGS sequence"/>
</dbReference>
<dbReference type="SUPFAM" id="SSF53623">
    <property type="entry name" value="MurD-like peptide ligases, catalytic domain"/>
    <property type="match status" value="1"/>
</dbReference>
<feature type="domain" description="Mur ligase central" evidence="11">
    <location>
        <begin position="129"/>
        <end position="311"/>
    </location>
</feature>
<evidence type="ECO:0000259" key="9">
    <source>
        <dbReference type="Pfam" id="PF01225"/>
    </source>
</evidence>
<reference evidence="12" key="2">
    <citation type="submission" date="2020-09" db="EMBL/GenBank/DDBJ databases">
        <authorList>
            <person name="Sun Q."/>
            <person name="Ohkuma M."/>
        </authorList>
    </citation>
    <scope>NUCLEOTIDE SEQUENCE</scope>
    <source>
        <strain evidence="12">JCM 4815</strain>
    </source>
</reference>
<dbReference type="GO" id="GO:0071555">
    <property type="term" value="P:cell wall organization"/>
    <property type="evidence" value="ECO:0007669"/>
    <property type="project" value="UniProtKB-KW"/>
</dbReference>
<evidence type="ECO:0000313" key="13">
    <source>
        <dbReference type="Proteomes" id="UP000622166"/>
    </source>
</evidence>
<evidence type="ECO:0000256" key="1">
    <source>
        <dbReference type="ARBA" id="ARBA00022598"/>
    </source>
</evidence>
<evidence type="ECO:0000313" key="12">
    <source>
        <dbReference type="EMBL" id="GGZ05768.1"/>
    </source>
</evidence>
<keyword evidence="7" id="KW-0131">Cell cycle</keyword>
<evidence type="ECO:0000256" key="2">
    <source>
        <dbReference type="ARBA" id="ARBA00022618"/>
    </source>
</evidence>
<dbReference type="GO" id="GO:0005524">
    <property type="term" value="F:ATP binding"/>
    <property type="evidence" value="ECO:0007669"/>
    <property type="project" value="UniProtKB-KW"/>
</dbReference>
<dbReference type="InterPro" id="IPR000713">
    <property type="entry name" value="Mur_ligase_N"/>
</dbReference>
<dbReference type="Gene3D" id="3.90.190.20">
    <property type="entry name" value="Mur ligase, C-terminal domain"/>
    <property type="match status" value="1"/>
</dbReference>
<dbReference type="GO" id="GO:0008360">
    <property type="term" value="P:regulation of cell shape"/>
    <property type="evidence" value="ECO:0007669"/>
    <property type="project" value="UniProtKB-KW"/>
</dbReference>
<dbReference type="GO" id="GO:0009252">
    <property type="term" value="P:peptidoglycan biosynthetic process"/>
    <property type="evidence" value="ECO:0007669"/>
    <property type="project" value="UniProtKB-KW"/>
</dbReference>
<keyword evidence="6" id="KW-0573">Peptidoglycan synthesis</keyword>
<keyword evidence="3" id="KW-0547">Nucleotide-binding</keyword>
<evidence type="ECO:0000256" key="3">
    <source>
        <dbReference type="ARBA" id="ARBA00022741"/>
    </source>
</evidence>
<dbReference type="GO" id="GO:0016881">
    <property type="term" value="F:acid-amino acid ligase activity"/>
    <property type="evidence" value="ECO:0007669"/>
    <property type="project" value="InterPro"/>
</dbReference>
<dbReference type="SUPFAM" id="SSF51984">
    <property type="entry name" value="MurCD N-terminal domain"/>
    <property type="match status" value="1"/>
</dbReference>
<keyword evidence="13" id="KW-1185">Reference proteome</keyword>
<dbReference type="InterPro" id="IPR036565">
    <property type="entry name" value="Mur-like_cat_sf"/>
</dbReference>
<name>A0A918PGZ3_9ACTN</name>
<evidence type="ECO:0000256" key="7">
    <source>
        <dbReference type="ARBA" id="ARBA00023306"/>
    </source>
</evidence>
<dbReference type="PANTHER" id="PTHR43445:SF3">
    <property type="entry name" value="UDP-N-ACETYLMURAMATE--L-ALANINE LIGASE"/>
    <property type="match status" value="1"/>
</dbReference>
<evidence type="ECO:0000259" key="10">
    <source>
        <dbReference type="Pfam" id="PF02875"/>
    </source>
</evidence>
<feature type="domain" description="Mur ligase C-terminal" evidence="10">
    <location>
        <begin position="333"/>
        <end position="461"/>
    </location>
</feature>
<dbReference type="InterPro" id="IPR004101">
    <property type="entry name" value="Mur_ligase_C"/>
</dbReference>
<proteinExistence type="predicted"/>
<dbReference type="Pfam" id="PF08245">
    <property type="entry name" value="Mur_ligase_M"/>
    <property type="match status" value="1"/>
</dbReference>